<keyword evidence="6 13" id="KW-0067">ATP-binding</keyword>
<feature type="binding site" evidence="13">
    <location>
        <position position="598"/>
    </location>
    <ligand>
        <name>ATP</name>
        <dbReference type="ChEBI" id="CHEBI:30616"/>
    </ligand>
</feature>
<gene>
    <name evidence="17" type="ORF">Pmar_PMAR025778</name>
</gene>
<feature type="binding site" evidence="13">
    <location>
        <position position="699"/>
    </location>
    <ligand>
        <name>ATP</name>
        <dbReference type="ChEBI" id="CHEBI:30616"/>
    </ligand>
</feature>
<dbReference type="PRINTS" id="PR00119">
    <property type="entry name" value="CATATPASE"/>
</dbReference>
<dbReference type="Proteomes" id="UP000007800">
    <property type="component" value="Unassembled WGS sequence"/>
</dbReference>
<dbReference type="SFLD" id="SFLDF00027">
    <property type="entry name" value="p-type_atpase"/>
    <property type="match status" value="1"/>
</dbReference>
<dbReference type="GO" id="GO:0005524">
    <property type="term" value="F:ATP binding"/>
    <property type="evidence" value="ECO:0007669"/>
    <property type="project" value="UniProtKB-UniRule"/>
</dbReference>
<feature type="binding site" evidence="14">
    <location>
        <position position="729"/>
    </location>
    <ligand>
        <name>Mg(2+)</name>
        <dbReference type="ChEBI" id="CHEBI:18420"/>
    </ligand>
</feature>
<dbReference type="Pfam" id="PF13246">
    <property type="entry name" value="Cation_ATPase"/>
    <property type="match status" value="1"/>
</dbReference>
<feature type="transmembrane region" description="Helical" evidence="15">
    <location>
        <begin position="1275"/>
        <end position="1294"/>
    </location>
</feature>
<dbReference type="SFLD" id="SFLDG00002">
    <property type="entry name" value="C1.7:_P-type_atpase_like"/>
    <property type="match status" value="1"/>
</dbReference>
<dbReference type="EMBL" id="GG671467">
    <property type="protein sequence ID" value="EER18926.1"/>
    <property type="molecule type" value="Genomic_DNA"/>
</dbReference>
<dbReference type="GO" id="GO:0005886">
    <property type="term" value="C:plasma membrane"/>
    <property type="evidence" value="ECO:0007669"/>
    <property type="project" value="TreeGrafter"/>
</dbReference>
<dbReference type="Gene3D" id="3.40.1110.10">
    <property type="entry name" value="Calcium-transporting ATPase, cytoplasmic domain N"/>
    <property type="match status" value="1"/>
</dbReference>
<dbReference type="Pfam" id="PF16212">
    <property type="entry name" value="PhoLip_ATPase_C"/>
    <property type="match status" value="1"/>
</dbReference>
<evidence type="ECO:0000256" key="15">
    <source>
        <dbReference type="RuleBase" id="RU362033"/>
    </source>
</evidence>
<feature type="domain" description="Guanylate cyclase" evidence="16">
    <location>
        <begin position="1384"/>
        <end position="1498"/>
    </location>
</feature>
<dbReference type="GO" id="GO:0016887">
    <property type="term" value="F:ATP hydrolysis activity"/>
    <property type="evidence" value="ECO:0007669"/>
    <property type="project" value="InterPro"/>
</dbReference>
<keyword evidence="10 15" id="KW-0472">Membrane</keyword>
<dbReference type="Pfam" id="PF00211">
    <property type="entry name" value="Guanylate_cyc"/>
    <property type="match status" value="1"/>
</dbReference>
<feature type="binding site" evidence="13">
    <location>
        <position position="432"/>
    </location>
    <ligand>
        <name>ATP</name>
        <dbReference type="ChEBI" id="CHEBI:30616"/>
    </ligand>
</feature>
<feature type="transmembrane region" description="Helical" evidence="15">
    <location>
        <begin position="1203"/>
        <end position="1221"/>
    </location>
</feature>
<dbReference type="InterPro" id="IPR023214">
    <property type="entry name" value="HAD_sf"/>
</dbReference>
<keyword evidence="18" id="KW-1185">Reference proteome</keyword>
<dbReference type="InterPro" id="IPR036412">
    <property type="entry name" value="HAD-like_sf"/>
</dbReference>
<keyword evidence="8 15" id="KW-1278">Translocase</keyword>
<sequence>MIGLELMPWENFTAGSIIYLSRGEEVPADILLVASSNADGMVYVETSQLDGESALKVKQALPEARRMFRSLSLVSECVGSMTCDAPNAFTNEFNGLFRLRGGLREPADAKNLVLRGSSIRNTAWCCGVVVYVGRDTKLAMNMTANAPVKRSKVEHQINQYLGFVLGLMLALSSGLTAAFGRATESREKFELFVGMHSQTITWGHQFLTFLILFNNMVPISLYVTLDIVRSIQAYLIQRDPYMKEGQHSIIVGASGLNDDLGRVDYVLVDKTGTLTENRMLFRACSIGGIRYGSTEMANISDSLESNMLYTLRSSEMLPSTEKNCLRDEALLEYLGVSVITRPQDAFVHLFMLTCAICNTVIAETSTKSPIGVRFQGASPDEEALVEMAASSGYILTDRSSDLVSLRILQSSPAGKERQWEDTTFKILGVNEFTSERKRMSILVQIMKTIETDEGDVAYIPDGRGSMLLVKGADDVMAELCQRDVGEASTIALCGVPVRDVREETVFDINEFASAGLRTLMLAVRYLDEVETSEYLGALNEARHSITNRADRFARVAEKFETGLIVLGATAVEDTIQYGVESTVFRLLNAGVKVWMLTGDRFETSLNIARAVELLPRDGIVSDLCLHAETKFNKGEADAFVLEKQKTFDEDYLQWMANGKMNSLCVVLDGSAISCFASSRDNLKILVNVLVSTVSVVACRCSPSQKALIVQLLKKADDCITLAIGDGANDVPMLEVANIGIGIIGSEGMQAVRASDYAIATFSHLGQLMLIHGRDCYNRITLVILYSFFKNIFLVLPNVFFALSNAFTGTSLYDSWILMSYNVFWTSLPIIVIGAMDITLPRWVVARYPIVYVDGRQSVSFNARKFIAWMLRATACAVVVYASVAVGMSYPSGSGGAVMGYACMGNLVYYSVVVVANFILVVLANHLSFLFLVSCFGSMSIFIPFFSIYSRVGRPWSGATNVAQMLWEGSIVSWLLLVFVTGVGASTTILERLFTYSGRTATPAQKLQRWLAAAPRQWLKRGLYYVAARLKDSFPCKVDGLSLSLGENLADHSLDEGIALRSKSQSLSLQRMLELIRGRWEAAFRRSTLDDDRPQIVRRVNSRTLRFRSLATESSYLRHSQGEAVKQARLSVKAMVLYQFAWGVTEELIRPGVFSVSLGVALVVVIAFYCSTSTRLFRYHSDAMLSALAFFSMLAFYVRRMATMVDDAHIVAWLPFFINIIMRIPFPKALAISSIHSVLFVFLYLAYDLEIRHNSGVHTLEPRDCGMVYHNSFCQLMDYFPMVFGITLMSLVFGYENELNQRSCYLFSLNSRTEQSRSREILNNMLPEFVVDSIIDRNRDLAARIGGDAESSHAQSRRGRSSSHIPEAVSELEIETFARRCGDVTVLFCDVADFPQLVAALAPKHLILVMHRLFSNIDKLVFVHALTKLETVSESYVVCSGLNPDGDSSHHAVSKDAFRAVLLGLDILDNTAHMNVSADAEESVSISTDNATMALVMKI</sequence>
<comment type="subcellular location">
    <subcellularLocation>
        <location evidence="1 15">Membrane</location>
        <topology evidence="1 15">Multi-pass membrane protein</topology>
    </subcellularLocation>
</comment>
<dbReference type="NCBIfam" id="TIGR01494">
    <property type="entry name" value="ATPase_P-type"/>
    <property type="match status" value="1"/>
</dbReference>
<keyword evidence="4 14" id="KW-0479">Metal-binding</keyword>
<dbReference type="InterPro" id="IPR032630">
    <property type="entry name" value="P_typ_ATPase_c"/>
</dbReference>
<feature type="binding site" evidence="13">
    <location>
        <position position="271"/>
    </location>
    <ligand>
        <name>ATP</name>
        <dbReference type="ChEBI" id="CHEBI:30616"/>
    </ligand>
</feature>
<dbReference type="OrthoDB" id="354346at2759"/>
<evidence type="ECO:0000256" key="1">
    <source>
        <dbReference type="ARBA" id="ARBA00004141"/>
    </source>
</evidence>
<feature type="binding site" evidence="13">
    <location>
        <position position="729"/>
    </location>
    <ligand>
        <name>ATP</name>
        <dbReference type="ChEBI" id="CHEBI:30616"/>
    </ligand>
</feature>
<dbReference type="SUPFAM" id="SSF55073">
    <property type="entry name" value="Nucleotide cyclase"/>
    <property type="match status" value="1"/>
</dbReference>
<dbReference type="GO" id="GO:0000287">
    <property type="term" value="F:magnesium ion binding"/>
    <property type="evidence" value="ECO:0007669"/>
    <property type="project" value="UniProtKB-UniRule"/>
</dbReference>
<reference evidence="17 18" key="1">
    <citation type="submission" date="2008-07" db="EMBL/GenBank/DDBJ databases">
        <authorList>
            <person name="El-Sayed N."/>
            <person name="Caler E."/>
            <person name="Inman J."/>
            <person name="Amedeo P."/>
            <person name="Hass B."/>
            <person name="Wortman J."/>
        </authorList>
    </citation>
    <scope>NUCLEOTIDE SEQUENCE [LARGE SCALE GENOMIC DNA]</scope>
    <source>
        <strain evidence="18">ATCC 50983 / TXsc</strain>
    </source>
</reference>
<dbReference type="PROSITE" id="PS50125">
    <property type="entry name" value="GUANYLATE_CYCLASE_2"/>
    <property type="match status" value="1"/>
</dbReference>
<evidence type="ECO:0000256" key="14">
    <source>
        <dbReference type="PIRSR" id="PIRSR606539-3"/>
    </source>
</evidence>
<comment type="cofactor">
    <cofactor evidence="14">
        <name>Mg(2+)</name>
        <dbReference type="ChEBI" id="CHEBI:18420"/>
    </cofactor>
</comment>
<feature type="non-terminal residue" evidence="17">
    <location>
        <position position="1498"/>
    </location>
</feature>
<feature type="binding site" evidence="13">
    <location>
        <position position="599"/>
    </location>
    <ligand>
        <name>ATP</name>
        <dbReference type="ChEBI" id="CHEBI:30616"/>
    </ligand>
</feature>
<dbReference type="InterPro" id="IPR023298">
    <property type="entry name" value="ATPase_P-typ_TM_dom_sf"/>
</dbReference>
<feature type="transmembrane region" description="Helical" evidence="15">
    <location>
        <begin position="160"/>
        <end position="182"/>
    </location>
</feature>
<dbReference type="InterPro" id="IPR044492">
    <property type="entry name" value="P_typ_ATPase_HD_dom"/>
</dbReference>
<feature type="binding site" evidence="14">
    <location>
        <position position="725"/>
    </location>
    <ligand>
        <name>Mg(2+)</name>
        <dbReference type="ChEBI" id="CHEBI:18420"/>
    </ligand>
</feature>
<proteinExistence type="inferred from homology"/>
<feature type="transmembrane region" description="Helical" evidence="15">
    <location>
        <begin position="1150"/>
        <end position="1169"/>
    </location>
</feature>
<dbReference type="Gene3D" id="3.30.70.1230">
    <property type="entry name" value="Nucleotide cyclase"/>
    <property type="match status" value="1"/>
</dbReference>
<evidence type="ECO:0000313" key="17">
    <source>
        <dbReference type="EMBL" id="EER18926.1"/>
    </source>
</evidence>
<feature type="transmembrane region" description="Helical" evidence="15">
    <location>
        <begin position="865"/>
        <end position="885"/>
    </location>
</feature>
<evidence type="ECO:0000256" key="6">
    <source>
        <dbReference type="ARBA" id="ARBA00022840"/>
    </source>
</evidence>
<dbReference type="InterPro" id="IPR008250">
    <property type="entry name" value="ATPase_P-typ_transduc_dom_A_sf"/>
</dbReference>
<dbReference type="SUPFAM" id="SSF81665">
    <property type="entry name" value="Calcium ATPase, transmembrane domain M"/>
    <property type="match status" value="1"/>
</dbReference>
<feature type="binding site" evidence="13">
    <location>
        <position position="728"/>
    </location>
    <ligand>
        <name>ATP</name>
        <dbReference type="ChEBI" id="CHEBI:30616"/>
    </ligand>
</feature>
<feature type="transmembrane region" description="Helical" evidence="15">
    <location>
        <begin position="1181"/>
        <end position="1197"/>
    </location>
</feature>
<evidence type="ECO:0000256" key="11">
    <source>
        <dbReference type="ARBA" id="ARBA00034036"/>
    </source>
</evidence>
<feature type="transmembrane region" description="Helical" evidence="15">
    <location>
        <begin position="928"/>
        <end position="948"/>
    </location>
</feature>
<feature type="binding site" evidence="13">
    <location>
        <position position="470"/>
    </location>
    <ligand>
        <name>ATP</name>
        <dbReference type="ChEBI" id="CHEBI:30616"/>
    </ligand>
</feature>
<dbReference type="InterPro" id="IPR018303">
    <property type="entry name" value="ATPase_P-typ_P_site"/>
</dbReference>
<keyword evidence="3 15" id="KW-0812">Transmembrane</keyword>
<feature type="transmembrane region" description="Helical" evidence="15">
    <location>
        <begin position="968"/>
        <end position="989"/>
    </location>
</feature>
<keyword evidence="5 13" id="KW-0547">Nucleotide-binding</keyword>
<dbReference type="InterPro" id="IPR029787">
    <property type="entry name" value="Nucleotide_cyclase"/>
</dbReference>
<comment type="catalytic activity">
    <reaction evidence="11 15">
        <text>ATP + H2O + phospholipidSide 1 = ADP + phosphate + phospholipidSide 2.</text>
        <dbReference type="EC" id="7.6.2.1"/>
    </reaction>
</comment>
<keyword evidence="7 14" id="KW-0460">Magnesium</keyword>
<dbReference type="GO" id="GO:0035556">
    <property type="term" value="P:intracellular signal transduction"/>
    <property type="evidence" value="ECO:0007669"/>
    <property type="project" value="InterPro"/>
</dbReference>
<evidence type="ECO:0000256" key="12">
    <source>
        <dbReference type="PIRSR" id="PIRSR606539-1"/>
    </source>
</evidence>
<dbReference type="InterPro" id="IPR001054">
    <property type="entry name" value="A/G_cyclase"/>
</dbReference>
<evidence type="ECO:0000256" key="5">
    <source>
        <dbReference type="ARBA" id="ARBA00022741"/>
    </source>
</evidence>
<evidence type="ECO:0000313" key="18">
    <source>
        <dbReference type="Proteomes" id="UP000007800"/>
    </source>
</evidence>
<dbReference type="InterPro" id="IPR001757">
    <property type="entry name" value="P_typ_ATPase"/>
</dbReference>
<dbReference type="GO" id="GO:0045332">
    <property type="term" value="P:phospholipid translocation"/>
    <property type="evidence" value="ECO:0007669"/>
    <property type="project" value="TreeGrafter"/>
</dbReference>
<feature type="binding site" evidence="13">
    <location>
        <position position="381"/>
    </location>
    <ligand>
        <name>ATP</name>
        <dbReference type="ChEBI" id="CHEBI:30616"/>
    </ligand>
</feature>
<feature type="active site" description="4-aspartylphosphate intermediate" evidence="12">
    <location>
        <position position="269"/>
    </location>
</feature>
<evidence type="ECO:0000256" key="9">
    <source>
        <dbReference type="ARBA" id="ARBA00022989"/>
    </source>
</evidence>
<feature type="binding site" evidence="14">
    <location>
        <position position="271"/>
    </location>
    <ligand>
        <name>Mg(2+)</name>
        <dbReference type="ChEBI" id="CHEBI:18420"/>
    </ligand>
</feature>
<dbReference type="PROSITE" id="PS00154">
    <property type="entry name" value="ATPASE_E1_E2"/>
    <property type="match status" value="1"/>
</dbReference>
<dbReference type="SUPFAM" id="SSF81660">
    <property type="entry name" value="Metal cation-transporting ATPase, ATP-binding domain N"/>
    <property type="match status" value="1"/>
</dbReference>
<evidence type="ECO:0000256" key="2">
    <source>
        <dbReference type="ARBA" id="ARBA00008109"/>
    </source>
</evidence>
<feature type="binding site" evidence="14">
    <location>
        <position position="269"/>
    </location>
    <ligand>
        <name>Mg(2+)</name>
        <dbReference type="ChEBI" id="CHEBI:18420"/>
    </ligand>
</feature>
<feature type="transmembrane region" description="Helical" evidence="15">
    <location>
        <begin position="822"/>
        <end position="844"/>
    </location>
</feature>
<feature type="binding site" evidence="13">
    <location>
        <position position="270"/>
    </location>
    <ligand>
        <name>ATP</name>
        <dbReference type="ChEBI" id="CHEBI:30616"/>
    </ligand>
</feature>
<feature type="transmembrane region" description="Helical" evidence="15">
    <location>
        <begin position="779"/>
        <end position="802"/>
    </location>
</feature>
<dbReference type="GO" id="GO:0009190">
    <property type="term" value="P:cyclic nucleotide biosynthetic process"/>
    <property type="evidence" value="ECO:0007669"/>
    <property type="project" value="InterPro"/>
</dbReference>
<feature type="binding site" evidence="13">
    <location>
        <position position="517"/>
    </location>
    <ligand>
        <name>ATP</name>
        <dbReference type="ChEBI" id="CHEBI:30616"/>
    </ligand>
</feature>
<dbReference type="SFLD" id="SFLDS00003">
    <property type="entry name" value="Haloacid_Dehalogenase"/>
    <property type="match status" value="1"/>
</dbReference>
<dbReference type="Gene3D" id="2.70.150.10">
    <property type="entry name" value="Calcium-transporting ATPase, cytoplasmic transduction domain A"/>
    <property type="match status" value="1"/>
</dbReference>
<organism evidence="18">
    <name type="scientific">Perkinsus marinus (strain ATCC 50983 / TXsc)</name>
    <dbReference type="NCBI Taxonomy" id="423536"/>
    <lineage>
        <taxon>Eukaryota</taxon>
        <taxon>Sar</taxon>
        <taxon>Alveolata</taxon>
        <taxon>Perkinsozoa</taxon>
        <taxon>Perkinsea</taxon>
        <taxon>Perkinsida</taxon>
        <taxon>Perkinsidae</taxon>
        <taxon>Perkinsus</taxon>
    </lineage>
</organism>
<feature type="binding site" evidence="13">
    <location>
        <position position="705"/>
    </location>
    <ligand>
        <name>ATP</name>
        <dbReference type="ChEBI" id="CHEBI:30616"/>
    </ligand>
</feature>
<feature type="transmembrane region" description="Helical" evidence="15">
    <location>
        <begin position="897"/>
        <end position="921"/>
    </location>
</feature>
<evidence type="ECO:0000256" key="13">
    <source>
        <dbReference type="PIRSR" id="PIRSR606539-2"/>
    </source>
</evidence>
<dbReference type="InParanoid" id="C5K9B9"/>
<evidence type="ECO:0000256" key="4">
    <source>
        <dbReference type="ARBA" id="ARBA00022723"/>
    </source>
</evidence>
<dbReference type="PANTHER" id="PTHR24092">
    <property type="entry name" value="PROBABLE PHOSPHOLIPID-TRANSPORTING ATPASE"/>
    <property type="match status" value="1"/>
</dbReference>
<dbReference type="Gene3D" id="3.40.50.1000">
    <property type="entry name" value="HAD superfamily/HAD-like"/>
    <property type="match status" value="1"/>
</dbReference>
<dbReference type="InterPro" id="IPR006539">
    <property type="entry name" value="P-type_ATPase_IV"/>
</dbReference>
<evidence type="ECO:0000259" key="16">
    <source>
        <dbReference type="PROSITE" id="PS50125"/>
    </source>
</evidence>
<evidence type="ECO:0000256" key="3">
    <source>
        <dbReference type="ARBA" id="ARBA00022692"/>
    </source>
</evidence>
<dbReference type="EC" id="7.6.2.1" evidence="15"/>
<dbReference type="NCBIfam" id="TIGR01652">
    <property type="entry name" value="ATPase-Plipid"/>
    <property type="match status" value="1"/>
</dbReference>
<feature type="binding site" evidence="13">
    <location>
        <position position="269"/>
    </location>
    <ligand>
        <name>ATP</name>
        <dbReference type="ChEBI" id="CHEBI:30616"/>
    </ligand>
</feature>
<evidence type="ECO:0000256" key="7">
    <source>
        <dbReference type="ARBA" id="ARBA00022842"/>
    </source>
</evidence>
<dbReference type="PANTHER" id="PTHR24092:SF150">
    <property type="entry name" value="PHOSPHOLIPID-TRANSPORTING ATPASE"/>
    <property type="match status" value="1"/>
</dbReference>
<evidence type="ECO:0000256" key="8">
    <source>
        <dbReference type="ARBA" id="ARBA00022967"/>
    </source>
</evidence>
<comment type="similarity">
    <text evidence="2 15">Belongs to the cation transport ATPase (P-type) (TC 3.A.3) family. Type IV subfamily.</text>
</comment>
<dbReference type="GeneID" id="9049408"/>
<dbReference type="SUPFAM" id="SSF56784">
    <property type="entry name" value="HAD-like"/>
    <property type="match status" value="1"/>
</dbReference>
<feature type="binding site" evidence="13">
    <location>
        <position position="597"/>
    </location>
    <ligand>
        <name>ATP</name>
        <dbReference type="ChEBI" id="CHEBI:30616"/>
    </ligand>
</feature>
<name>C5K9B9_PERM5</name>
<protein>
    <recommendedName>
        <fullName evidence="15">Phospholipid-transporting ATPase</fullName>
        <ecNumber evidence="15">7.6.2.1</ecNumber>
    </recommendedName>
</protein>
<dbReference type="GO" id="GO:0140326">
    <property type="term" value="F:ATPase-coupled intramembrane lipid transporter activity"/>
    <property type="evidence" value="ECO:0007669"/>
    <property type="project" value="UniProtKB-EC"/>
</dbReference>
<keyword evidence="9 15" id="KW-1133">Transmembrane helix</keyword>
<accession>C5K9B9</accession>
<feature type="transmembrane region" description="Helical" evidence="15">
    <location>
        <begin position="202"/>
        <end position="225"/>
    </location>
</feature>
<evidence type="ECO:0000256" key="10">
    <source>
        <dbReference type="ARBA" id="ARBA00023136"/>
    </source>
</evidence>
<dbReference type="SUPFAM" id="SSF81653">
    <property type="entry name" value="Calcium ATPase, transduction domain A"/>
    <property type="match status" value="1"/>
</dbReference>
<dbReference type="InterPro" id="IPR023299">
    <property type="entry name" value="ATPase_P-typ_cyto_dom_N"/>
</dbReference>
<dbReference type="RefSeq" id="XP_002787130.1">
    <property type="nucleotide sequence ID" value="XM_002787084.1"/>
</dbReference>